<comment type="caution">
    <text evidence="1">The sequence shown here is derived from an EMBL/GenBank/DDBJ whole genome shotgun (WGS) entry which is preliminary data.</text>
</comment>
<reference evidence="1" key="1">
    <citation type="submission" date="2023-03" db="EMBL/GenBank/DDBJ databases">
        <authorList>
            <person name="Steffen K."/>
            <person name="Cardenas P."/>
        </authorList>
    </citation>
    <scope>NUCLEOTIDE SEQUENCE</scope>
</reference>
<dbReference type="EMBL" id="CASHTH010003911">
    <property type="protein sequence ID" value="CAI8051220.1"/>
    <property type="molecule type" value="Genomic_DNA"/>
</dbReference>
<gene>
    <name evidence="1" type="ORF">GBAR_LOCUS28052</name>
</gene>
<organism evidence="1 2">
    <name type="scientific">Geodia barretti</name>
    <name type="common">Barrett's horny sponge</name>
    <dbReference type="NCBI Taxonomy" id="519541"/>
    <lineage>
        <taxon>Eukaryota</taxon>
        <taxon>Metazoa</taxon>
        <taxon>Porifera</taxon>
        <taxon>Demospongiae</taxon>
        <taxon>Heteroscleromorpha</taxon>
        <taxon>Tetractinellida</taxon>
        <taxon>Astrophorina</taxon>
        <taxon>Geodiidae</taxon>
        <taxon>Geodia</taxon>
    </lineage>
</organism>
<sequence length="45" mass="5219">MCFSLLFFAAGCSLLAALCLRVWMTVQPRCRLLVQRRLPTRYISN</sequence>
<name>A0AA35XH21_GEOBA</name>
<accession>A0AA35XH21</accession>
<protein>
    <submittedName>
        <fullName evidence="1">Uncharacterized protein</fullName>
    </submittedName>
</protein>
<evidence type="ECO:0000313" key="1">
    <source>
        <dbReference type="EMBL" id="CAI8051220.1"/>
    </source>
</evidence>
<dbReference type="Proteomes" id="UP001174909">
    <property type="component" value="Unassembled WGS sequence"/>
</dbReference>
<proteinExistence type="predicted"/>
<evidence type="ECO:0000313" key="2">
    <source>
        <dbReference type="Proteomes" id="UP001174909"/>
    </source>
</evidence>
<dbReference type="AlphaFoldDB" id="A0AA35XH21"/>
<keyword evidence="2" id="KW-1185">Reference proteome</keyword>